<accession>A0ABQ5N081</accession>
<name>A0ABQ5N081_9CLOT</name>
<dbReference type="Proteomes" id="UP001208567">
    <property type="component" value="Unassembled WGS sequence"/>
</dbReference>
<reference evidence="1 2" key="1">
    <citation type="journal article" date="2024" name="Int. J. Syst. Evol. Microbiol.">
        <title>Clostridium omnivorum sp. nov., isolated from anoxic soil under the treatment of reductive soil disinfestation.</title>
        <authorList>
            <person name="Ueki A."/>
            <person name="Tonouchi A."/>
            <person name="Kaku N."/>
            <person name="Honma S."/>
            <person name="Ueki K."/>
        </authorList>
    </citation>
    <scope>NUCLEOTIDE SEQUENCE [LARGE SCALE GENOMIC DNA]</scope>
    <source>
        <strain evidence="1 2">E14</strain>
    </source>
</reference>
<organism evidence="1 2">
    <name type="scientific">Clostridium omnivorum</name>
    <dbReference type="NCBI Taxonomy" id="1604902"/>
    <lineage>
        <taxon>Bacteria</taxon>
        <taxon>Bacillati</taxon>
        <taxon>Bacillota</taxon>
        <taxon>Clostridia</taxon>
        <taxon>Eubacteriales</taxon>
        <taxon>Clostridiaceae</taxon>
        <taxon>Clostridium</taxon>
    </lineage>
</organism>
<evidence type="ECO:0000313" key="2">
    <source>
        <dbReference type="Proteomes" id="UP001208567"/>
    </source>
</evidence>
<comment type="caution">
    <text evidence="1">The sequence shown here is derived from an EMBL/GenBank/DDBJ whole genome shotgun (WGS) entry which is preliminary data.</text>
</comment>
<proteinExistence type="predicted"/>
<protein>
    <submittedName>
        <fullName evidence="1">Uncharacterized protein</fullName>
    </submittedName>
</protein>
<sequence length="44" mass="4840">MDIAIKVSVCPTGNVKDDLFKKIPVVKIADGSCGINIYIVYREI</sequence>
<dbReference type="EMBL" id="BRXR01000001">
    <property type="protein sequence ID" value="GLC28609.1"/>
    <property type="molecule type" value="Genomic_DNA"/>
</dbReference>
<keyword evidence="2" id="KW-1185">Reference proteome</keyword>
<gene>
    <name evidence="1" type="ORF">bsdE14_00190</name>
</gene>
<evidence type="ECO:0000313" key="1">
    <source>
        <dbReference type="EMBL" id="GLC28609.1"/>
    </source>
</evidence>